<feature type="domain" description="pPIWI-RE three-gene island" evidence="1">
    <location>
        <begin position="8"/>
        <end position="165"/>
    </location>
</feature>
<sequence length="1137" mass="126659">MRERPEGFSNVLAIQWLCAAVEQFTGSNELADTPGFLSGFSSIADHPSLAPFAKAAFSLRQLGVSYTSENELRQAVYDFLTWEEMRREEAENYVDQPYSIDPRSRRITFKRRAGNDPRIEQWAQALENGIAVRIHGMSPAEPDRAMGVDPREAGARRINIDLVDAAEHLPERPVHDNSPRERRPVSIPLGELQAIAERFDAIDAADPNRTPKAWSRRLRDARGAAKVDVLVPAADRAKLVPTDTITLDGLKHMIGLPGTGKTTLVTLIIAWLYERKLRTVVLLPSIEVSFNLMSDLSGYGVDVGLLMGQSPETRLSHARKLAERIGSMDGARGFGRTVPFADLMSVNCALAGFDDRHDEEQPFPHIDPPCTRISQAKLKADGTPRDKESTLFCPVSSWCGRMKAARQLAERHVWLGHVMSLDTRMPPHFAEEHIRHIEAVARTADVVIADEVDGIQSVLDSRAVGEITISGAQSSYENRLLDDLLKPIALGENDRTGTNVADYASKATRFIDLNRFLVRLLQNDRASSGNRFFASYDDAFITGNRVVADLFGDPTKSRGNDAERAAEDERVGAIMAFWDACIRQVLFRTLDTAEGEERDFDIRRTSIILSKSEGEVQEAFRRISDALQDWLSYPSSVQKADAIEEARKAMMAFVPPNSELGIAKSTALFTFLVNVSSVIMQFLSLLPAQHVMAAEGVHRSPIFVDGISMDFGRLLPDSIIGRLAGVRFLFQQRRGRNSLQLHYVTFEGAPRMLLYRLHELLRHDGVKRGPNVLLTSATSFLANSPAFHVPVGPDYVLRRTDNDTAWKESRYLLRPIPDPQNPKKALRFSGAPYEDRERIMRAMTDHFVREGGLLQSLLSDSFAKGRKLAFVVNGYEQVRLVKDYAMSVSERNGRRLVAVVNAVPEGNIGDYVTAAQVERLGERDDWDAVVFPMKALSRGVNIVFGGPLYAGTELEDKAAIGTVAFLTRPHPAQESFDFVAGMVGRSSMEFDREAFGKDMKPRDLVERLRTIRRQAMTDVRRLLRHSVRFGTLGNLNDAFVADVMIDVIQTIGRSMRNGCKTRVLFVDAAWAPNSTRPEGPAEDTASTSYLVAMQRILDRLVNSGDAVHAEIYEALYRPYLEPLSRCHGLSAKGTAEQ</sequence>
<reference evidence="2 3" key="1">
    <citation type="submission" date="2018-09" db="EMBL/GenBank/DDBJ databases">
        <title>Mesorhizobium carmichaelinearum sp. nov. isolated from Carmichaelinea spp. root nodules in New Zealand.</title>
        <authorList>
            <person name="De Meyer S.E."/>
        </authorList>
    </citation>
    <scope>NUCLEOTIDE SEQUENCE [LARGE SCALE GENOMIC DNA]</scope>
    <source>
        <strain evidence="2 3">ICMP19557</strain>
    </source>
</reference>
<dbReference type="AlphaFoldDB" id="A0A3A5K7L1"/>
<dbReference type="InterPro" id="IPR027417">
    <property type="entry name" value="P-loop_NTPase"/>
</dbReference>
<name>A0A3A5K7L1_9HYPH</name>
<organism evidence="2 3">
    <name type="scientific">Mesorhizobium waimense</name>
    <dbReference type="NCBI Taxonomy" id="1300307"/>
    <lineage>
        <taxon>Bacteria</taxon>
        <taxon>Pseudomonadati</taxon>
        <taxon>Pseudomonadota</taxon>
        <taxon>Alphaproteobacteria</taxon>
        <taxon>Hyphomicrobiales</taxon>
        <taxon>Phyllobacteriaceae</taxon>
        <taxon>Mesorhizobium</taxon>
    </lineage>
</organism>
<gene>
    <name evidence="2" type="ORF">D3227_28560</name>
</gene>
<dbReference type="EMBL" id="QZWZ01000030">
    <property type="protein sequence ID" value="RJT31483.1"/>
    <property type="molecule type" value="Genomic_DNA"/>
</dbReference>
<dbReference type="SUPFAM" id="SSF52540">
    <property type="entry name" value="P-loop containing nucleoside triphosphate hydrolases"/>
    <property type="match status" value="2"/>
</dbReference>
<keyword evidence="3" id="KW-1185">Reference proteome</keyword>
<dbReference type="Pfam" id="PF18155">
    <property type="entry name" value="pPIWI_RE_Z"/>
    <property type="match status" value="1"/>
</dbReference>
<evidence type="ECO:0000313" key="2">
    <source>
        <dbReference type="EMBL" id="RJT31483.1"/>
    </source>
</evidence>
<dbReference type="InterPro" id="IPR055254">
    <property type="entry name" value="pPIWI_RE_Z"/>
</dbReference>
<evidence type="ECO:0000259" key="1">
    <source>
        <dbReference type="Pfam" id="PF18155"/>
    </source>
</evidence>
<dbReference type="Gene3D" id="3.40.50.300">
    <property type="entry name" value="P-loop containing nucleotide triphosphate hydrolases"/>
    <property type="match status" value="1"/>
</dbReference>
<comment type="caution">
    <text evidence="2">The sequence shown here is derived from an EMBL/GenBank/DDBJ whole genome shotgun (WGS) entry which is preliminary data.</text>
</comment>
<protein>
    <recommendedName>
        <fullName evidence="1">pPIWI-RE three-gene island domain-containing protein</fullName>
    </recommendedName>
</protein>
<dbReference type="OrthoDB" id="8252072at2"/>
<evidence type="ECO:0000313" key="3">
    <source>
        <dbReference type="Proteomes" id="UP000272706"/>
    </source>
</evidence>
<proteinExistence type="predicted"/>
<accession>A0A3A5K7L1</accession>
<dbReference type="RefSeq" id="WP_120017579.1">
    <property type="nucleotide sequence ID" value="NZ_QZWZ01000030.1"/>
</dbReference>
<dbReference type="Proteomes" id="UP000272706">
    <property type="component" value="Unassembled WGS sequence"/>
</dbReference>